<dbReference type="Proteomes" id="UP000025229">
    <property type="component" value="Chromosome"/>
</dbReference>
<accession>A0A023X0A2</accession>
<keyword evidence="3" id="KW-1185">Reference proteome</keyword>
<dbReference type="eggNOG" id="COG1073">
    <property type="taxonomic scope" value="Bacteria"/>
</dbReference>
<dbReference type="PANTHER" id="PTHR43358:SF4">
    <property type="entry name" value="ALPHA_BETA HYDROLASE FOLD-1 DOMAIN-CONTAINING PROTEIN"/>
    <property type="match status" value="1"/>
</dbReference>
<dbReference type="KEGG" id="rrd:RradSPS_0162"/>
<dbReference type="InterPro" id="IPR022742">
    <property type="entry name" value="Hydrolase_4"/>
</dbReference>
<feature type="domain" description="Serine aminopeptidase S33" evidence="1">
    <location>
        <begin position="98"/>
        <end position="219"/>
    </location>
</feature>
<protein>
    <submittedName>
        <fullName evidence="2">Alpha/beta hydrolase family</fullName>
    </submittedName>
</protein>
<organism evidence="2 3">
    <name type="scientific">Rubrobacter radiotolerans</name>
    <name type="common">Arthrobacter radiotolerans</name>
    <dbReference type="NCBI Taxonomy" id="42256"/>
    <lineage>
        <taxon>Bacteria</taxon>
        <taxon>Bacillati</taxon>
        <taxon>Actinomycetota</taxon>
        <taxon>Rubrobacteria</taxon>
        <taxon>Rubrobacterales</taxon>
        <taxon>Rubrobacteraceae</taxon>
        <taxon>Rubrobacter</taxon>
    </lineage>
</organism>
<dbReference type="EMBL" id="CP007514">
    <property type="protein sequence ID" value="AHY45445.1"/>
    <property type="molecule type" value="Genomic_DNA"/>
</dbReference>
<dbReference type="HOGENOM" id="CLU_029375_6_2_11"/>
<gene>
    <name evidence="2" type="ORF">RradSPS_0162</name>
</gene>
<proteinExistence type="predicted"/>
<dbReference type="GO" id="GO:0016787">
    <property type="term" value="F:hydrolase activity"/>
    <property type="evidence" value="ECO:0007669"/>
    <property type="project" value="UniProtKB-KW"/>
</dbReference>
<keyword evidence="2" id="KW-0378">Hydrolase</keyword>
<dbReference type="InterPro" id="IPR052920">
    <property type="entry name" value="DNA-binding_regulatory"/>
</dbReference>
<evidence type="ECO:0000259" key="1">
    <source>
        <dbReference type="Pfam" id="PF12146"/>
    </source>
</evidence>
<dbReference type="Pfam" id="PF12146">
    <property type="entry name" value="Hydrolase_4"/>
    <property type="match status" value="1"/>
</dbReference>
<evidence type="ECO:0000313" key="2">
    <source>
        <dbReference type="EMBL" id="AHY45445.1"/>
    </source>
</evidence>
<evidence type="ECO:0000313" key="3">
    <source>
        <dbReference type="Proteomes" id="UP000025229"/>
    </source>
</evidence>
<dbReference type="PANTHER" id="PTHR43358">
    <property type="entry name" value="ALPHA/BETA-HYDROLASE"/>
    <property type="match status" value="1"/>
</dbReference>
<reference evidence="2 3" key="1">
    <citation type="submission" date="2014-03" db="EMBL/GenBank/DDBJ databases">
        <title>Complete genome sequence of the Radio-Resistant Rubrobacter radiotolerans RSPS-4.</title>
        <authorList>
            <person name="Egas C.C."/>
            <person name="Barroso C.C."/>
            <person name="Froufe H.J.C."/>
            <person name="Pacheco J.J."/>
            <person name="Albuquerque L.L."/>
            <person name="da Costa M.M.S."/>
        </authorList>
    </citation>
    <scope>NUCLEOTIDE SEQUENCE [LARGE SCALE GENOMIC DNA]</scope>
    <source>
        <strain evidence="2 3">RSPS-4</strain>
    </source>
</reference>
<sequence length="314" mass="34074">MFHMKEHRREAGRITGRRGAALPAGRLARLSLGAAVFSGAAAGAALAGARLAARRFGTPEEKETRFLTPWELGLPYEDVAFRTEDGLRLGAWWLPNPQAQRTVVILSGHNGARQDTLGIGGALYRAGSNVLLLDNRGRGSSEGDRVSLGGHERLDARAAVGYALGRAPEVPLALLGYSMGGAVALMTAADDRRVGAVVADSPFASQRELLLRHLRERIGPLAGPTLALASTFLDYRMSEVEPVRYVARISPRPLLLIHGEQDDVTDPNDSRRMFAAAGEPKELWTVPEAAHVESYYADREVYCRRVIGFLDRSL</sequence>
<dbReference type="SUPFAM" id="SSF53474">
    <property type="entry name" value="alpha/beta-Hydrolases"/>
    <property type="match status" value="1"/>
</dbReference>
<dbReference type="Gene3D" id="3.40.50.1820">
    <property type="entry name" value="alpha/beta hydrolase"/>
    <property type="match status" value="1"/>
</dbReference>
<name>A0A023X0A2_RUBRA</name>
<dbReference type="AlphaFoldDB" id="A0A023X0A2"/>
<dbReference type="InterPro" id="IPR029058">
    <property type="entry name" value="AB_hydrolase_fold"/>
</dbReference>